<protein>
    <submittedName>
        <fullName evidence="2">ABC transporter permease</fullName>
    </submittedName>
</protein>
<name>A0ABV9H9I0_9MICO</name>
<comment type="caution">
    <text evidence="2">The sequence shown here is derived from an EMBL/GenBank/DDBJ whole genome shotgun (WGS) entry which is preliminary data.</text>
</comment>
<feature type="transmembrane region" description="Helical" evidence="1">
    <location>
        <begin position="147"/>
        <end position="169"/>
    </location>
</feature>
<sequence>MSALLGIAVADFRERTRRPAYLITLAAAIGLGWLAIPPADSVWVIMDAGGYRGPYDGAWVGTVTALAGGLWLMLGGFYVVRGTITRDRLTGVGQVLAATPLTRPAYLLGKLLSNFLVLASMAGALAVTALALQIARGESYTVDPVALLAPFALFTLPVLAVTSAAAVLFETVRPLRAGLGNIVWFFVWTFLLLGSGGVPFGGFGLVVESMRASVVEQGLPPAGGFSLGLTGIDEPLRVFDWDGLAPTGELVGGRFLVFLAAVLVAVLPALWFDRFDVARTARSPRVTADAGLVHAAELPASASAAPRAVGSMGVGSLTAAPVGRRPALARMVAGELRVLTSDLSWWWWIVAAGLNVAAVAWNGPGTAVLAAAWIWPVLVWSRLGTQHLEHGMDTLLGAYPGSLDRTVAQWLAGVALTAATAVGPLASMLLDGDAARAAHWAAGALFIPSLALLLGTVTRTPRVFQVLYLIAWYLAINDVAAFDHMGIVLDAAGRPAGASAVAVGSAALGLTAAALVVRRVQHLWR</sequence>
<evidence type="ECO:0000313" key="3">
    <source>
        <dbReference type="Proteomes" id="UP001596011"/>
    </source>
</evidence>
<keyword evidence="3" id="KW-1185">Reference proteome</keyword>
<accession>A0ABV9H9I0</accession>
<dbReference type="RefSeq" id="WP_377131553.1">
    <property type="nucleotide sequence ID" value="NZ_JBHSFI010000001.1"/>
</dbReference>
<keyword evidence="1" id="KW-0812">Transmembrane</keyword>
<feature type="transmembrane region" description="Helical" evidence="1">
    <location>
        <begin position="59"/>
        <end position="80"/>
    </location>
</feature>
<dbReference type="EMBL" id="JBHSFI010000001">
    <property type="protein sequence ID" value="MFC4626948.1"/>
    <property type="molecule type" value="Genomic_DNA"/>
</dbReference>
<feature type="transmembrane region" description="Helical" evidence="1">
    <location>
        <begin position="251"/>
        <end position="272"/>
    </location>
</feature>
<dbReference type="Proteomes" id="UP001596011">
    <property type="component" value="Unassembled WGS sequence"/>
</dbReference>
<feature type="transmembrane region" description="Helical" evidence="1">
    <location>
        <begin position="367"/>
        <end position="385"/>
    </location>
</feature>
<feature type="transmembrane region" description="Helical" evidence="1">
    <location>
        <begin position="406"/>
        <end position="425"/>
    </location>
</feature>
<organism evidence="2 3">
    <name type="scientific">Promicromonospora alba</name>
    <dbReference type="NCBI Taxonomy" id="1616110"/>
    <lineage>
        <taxon>Bacteria</taxon>
        <taxon>Bacillati</taxon>
        <taxon>Actinomycetota</taxon>
        <taxon>Actinomycetes</taxon>
        <taxon>Micrococcales</taxon>
        <taxon>Promicromonosporaceae</taxon>
        <taxon>Promicromonospora</taxon>
    </lineage>
</organism>
<feature type="transmembrane region" description="Helical" evidence="1">
    <location>
        <begin position="111"/>
        <end position="135"/>
    </location>
</feature>
<reference evidence="3" key="1">
    <citation type="journal article" date="2019" name="Int. J. Syst. Evol. Microbiol.">
        <title>The Global Catalogue of Microorganisms (GCM) 10K type strain sequencing project: providing services to taxonomists for standard genome sequencing and annotation.</title>
        <authorList>
            <consortium name="The Broad Institute Genomics Platform"/>
            <consortium name="The Broad Institute Genome Sequencing Center for Infectious Disease"/>
            <person name="Wu L."/>
            <person name="Ma J."/>
        </authorList>
    </citation>
    <scope>NUCLEOTIDE SEQUENCE [LARGE SCALE GENOMIC DNA]</scope>
    <source>
        <strain evidence="3">CCUG 42722</strain>
    </source>
</reference>
<evidence type="ECO:0000313" key="2">
    <source>
        <dbReference type="EMBL" id="MFC4626948.1"/>
    </source>
</evidence>
<evidence type="ECO:0000256" key="1">
    <source>
        <dbReference type="SAM" id="Phobius"/>
    </source>
</evidence>
<gene>
    <name evidence="2" type="ORF">ACFO6V_01800</name>
</gene>
<proteinExistence type="predicted"/>
<keyword evidence="1" id="KW-0472">Membrane</keyword>
<feature type="transmembrane region" description="Helical" evidence="1">
    <location>
        <begin position="437"/>
        <end position="454"/>
    </location>
</feature>
<keyword evidence="1" id="KW-1133">Transmembrane helix</keyword>
<feature type="transmembrane region" description="Helical" evidence="1">
    <location>
        <begin position="20"/>
        <end position="39"/>
    </location>
</feature>
<feature type="transmembrane region" description="Helical" evidence="1">
    <location>
        <begin position="181"/>
        <end position="207"/>
    </location>
</feature>
<feature type="transmembrane region" description="Helical" evidence="1">
    <location>
        <begin position="495"/>
        <end position="517"/>
    </location>
</feature>